<keyword evidence="17" id="KW-1185">Reference proteome</keyword>
<dbReference type="EMBL" id="MCBQ01021368">
    <property type="protein sequence ID" value="RKF54002.1"/>
    <property type="molecule type" value="Genomic_DNA"/>
</dbReference>
<dbReference type="Proteomes" id="UP000283383">
    <property type="component" value="Unassembled WGS sequence"/>
</dbReference>
<evidence type="ECO:0000256" key="8">
    <source>
        <dbReference type="ARBA" id="ARBA00022786"/>
    </source>
</evidence>
<feature type="domain" description="RING-type" evidence="15">
    <location>
        <begin position="176"/>
        <end position="428"/>
    </location>
</feature>
<evidence type="ECO:0000259" key="13">
    <source>
        <dbReference type="PROSITE" id="PS50089"/>
    </source>
</evidence>
<dbReference type="InterPro" id="IPR006575">
    <property type="entry name" value="RWD_dom"/>
</dbReference>
<dbReference type="InterPro" id="IPR047548">
    <property type="entry name" value="Rcat_RBR_RNF14"/>
</dbReference>
<sequence>MDERQIELECLASIFPEIQIDPRDPFTARIELPVHPASSIDVRFFATSNRTHSTALEYIVNSNVEPSKLSYLPSLNVCIRLPEGYPLDLSPDVNLTTNPKWLSDTVLDELKGEAQILWKDSGGSIVLYAIIDSLQHSAENVFGYSEKGKILEVPEELKISLLDFNVDQTQKAFKNKTFNCGICLEPKKGALCHQMLDCNHVFCVKCLQDFYVNAILNGELVSVRCLAPDCVKNSKENQSEFPKKRRLKTLRPIELLQIPLEQDMVTRYVKLMRKLELESDKNTVYCPRKWCGGAARTSKPSGSDDMNEESDSQNGTPDERKELLSICEDCSFAFCGRCFQSWHGDFILCAPRVTGELTEEEKASQEYLKLHTTQCPTCTVPCQKSHGCNHMICSNCNTHFCYLCSSWLSPDNPYKHYNTQTTGCYMRLWELEEGDTDDDRPGFLDEVREADQIDEILMPEVEIPAVVIPQAAEPPSISENDTELADPILPDIEREGPLVLRINYLPQTVKAHVELDPKLTRPQPKTTDRGFRLRARPPLKHA</sequence>
<dbReference type="PANTHER" id="PTHR11685">
    <property type="entry name" value="RBR FAMILY RING FINGER AND IBR DOMAIN-CONTAINING"/>
    <property type="match status" value="1"/>
</dbReference>
<dbReference type="CDD" id="cd20354">
    <property type="entry name" value="Rcat_RBR_RNF14"/>
    <property type="match status" value="1"/>
</dbReference>
<dbReference type="PROSITE" id="PS50089">
    <property type="entry name" value="ZF_RING_2"/>
    <property type="match status" value="1"/>
</dbReference>
<feature type="domain" description="RING-type" evidence="13">
    <location>
        <begin position="180"/>
        <end position="225"/>
    </location>
</feature>
<evidence type="ECO:0000256" key="9">
    <source>
        <dbReference type="ARBA" id="ARBA00022833"/>
    </source>
</evidence>
<dbReference type="InterPro" id="IPR031127">
    <property type="entry name" value="E3_UB_ligase_RBR"/>
</dbReference>
<comment type="catalytic activity">
    <reaction evidence="1">
        <text>[E2 ubiquitin-conjugating enzyme]-S-ubiquitinyl-L-cysteine + [acceptor protein]-L-lysine = [E2 ubiquitin-conjugating enzyme]-L-cysteine + [acceptor protein]-N(6)-ubiquitinyl-L-lysine.</text>
        <dbReference type="EC" id="2.3.2.31"/>
    </reaction>
</comment>
<evidence type="ECO:0000313" key="17">
    <source>
        <dbReference type="Proteomes" id="UP000283383"/>
    </source>
</evidence>
<dbReference type="PROSITE" id="PS00518">
    <property type="entry name" value="ZF_RING_1"/>
    <property type="match status" value="1"/>
</dbReference>
<evidence type="ECO:0000256" key="7">
    <source>
        <dbReference type="ARBA" id="ARBA00022771"/>
    </source>
</evidence>
<dbReference type="AlphaFoldDB" id="A0A420H997"/>
<dbReference type="Pfam" id="PF01485">
    <property type="entry name" value="IBR"/>
    <property type="match status" value="1"/>
</dbReference>
<evidence type="ECO:0000256" key="12">
    <source>
        <dbReference type="SAM" id="MobiDB-lite"/>
    </source>
</evidence>
<evidence type="ECO:0000256" key="4">
    <source>
        <dbReference type="ARBA" id="ARBA00022679"/>
    </source>
</evidence>
<dbReference type="GO" id="GO:0061630">
    <property type="term" value="F:ubiquitin protein ligase activity"/>
    <property type="evidence" value="ECO:0007669"/>
    <property type="project" value="UniProtKB-EC"/>
</dbReference>
<dbReference type="FunFam" id="3.30.40.10:FF:000416">
    <property type="entry name" value="RBR-type E3 ubiquitin transferase"/>
    <property type="match status" value="1"/>
</dbReference>
<dbReference type="STRING" id="62708.A0A420H997"/>
<feature type="compositionally biased region" description="Basic residues" evidence="12">
    <location>
        <begin position="532"/>
        <end position="542"/>
    </location>
</feature>
<dbReference type="Gene3D" id="3.10.110.10">
    <property type="entry name" value="Ubiquitin Conjugating Enzyme"/>
    <property type="match status" value="1"/>
</dbReference>
<proteinExistence type="inferred from homology"/>
<dbReference type="Gene3D" id="1.20.120.1750">
    <property type="match status" value="1"/>
</dbReference>
<feature type="region of interest" description="Disordered" evidence="12">
    <location>
        <begin position="517"/>
        <end position="542"/>
    </location>
</feature>
<dbReference type="Pfam" id="PF05773">
    <property type="entry name" value="RWD"/>
    <property type="match status" value="1"/>
</dbReference>
<dbReference type="InterPro" id="IPR017907">
    <property type="entry name" value="Znf_RING_CS"/>
</dbReference>
<dbReference type="InterPro" id="IPR013083">
    <property type="entry name" value="Znf_RING/FYVE/PHD"/>
</dbReference>
<evidence type="ECO:0000313" key="16">
    <source>
        <dbReference type="EMBL" id="RKF54002.1"/>
    </source>
</evidence>
<reference evidence="16 17" key="1">
    <citation type="journal article" date="2018" name="BMC Genomics">
        <title>Comparative genome analyses reveal sequence features reflecting distinct modes of host-adaptation between dicot and monocot powdery mildew.</title>
        <authorList>
            <person name="Wu Y."/>
            <person name="Ma X."/>
            <person name="Pan Z."/>
            <person name="Kale S.D."/>
            <person name="Song Y."/>
            <person name="King H."/>
            <person name="Zhang Q."/>
            <person name="Presley C."/>
            <person name="Deng X."/>
            <person name="Wei C.I."/>
            <person name="Xiao S."/>
        </authorList>
    </citation>
    <scope>NUCLEOTIDE SEQUENCE [LARGE SCALE GENOMIC DNA]</scope>
    <source>
        <strain evidence="16">UMSG3</strain>
    </source>
</reference>
<dbReference type="Gene3D" id="3.30.40.10">
    <property type="entry name" value="Zinc/RING finger domain, C3HC4 (zinc finger)"/>
    <property type="match status" value="1"/>
</dbReference>
<gene>
    <name evidence="16" type="ORF">GcM3_213022</name>
</gene>
<dbReference type="GO" id="GO:0008270">
    <property type="term" value="F:zinc ion binding"/>
    <property type="evidence" value="ECO:0007669"/>
    <property type="project" value="UniProtKB-KW"/>
</dbReference>
<dbReference type="PROSITE" id="PS50908">
    <property type="entry name" value="RWD"/>
    <property type="match status" value="1"/>
</dbReference>
<comment type="similarity">
    <text evidence="10">Belongs to the RBR family. RNF14 subfamily.</text>
</comment>
<keyword evidence="6" id="KW-0677">Repeat</keyword>
<evidence type="ECO:0000256" key="6">
    <source>
        <dbReference type="ARBA" id="ARBA00022737"/>
    </source>
</evidence>
<evidence type="ECO:0000256" key="2">
    <source>
        <dbReference type="ARBA" id="ARBA00004906"/>
    </source>
</evidence>
<feature type="region of interest" description="Disordered" evidence="12">
    <location>
        <begin position="294"/>
        <end position="318"/>
    </location>
</feature>
<evidence type="ECO:0000259" key="15">
    <source>
        <dbReference type="PROSITE" id="PS51873"/>
    </source>
</evidence>
<evidence type="ECO:0000256" key="11">
    <source>
        <dbReference type="PROSITE-ProRule" id="PRU00175"/>
    </source>
</evidence>
<evidence type="ECO:0000256" key="10">
    <source>
        <dbReference type="ARBA" id="ARBA00044508"/>
    </source>
</evidence>
<evidence type="ECO:0000256" key="1">
    <source>
        <dbReference type="ARBA" id="ARBA00001798"/>
    </source>
</evidence>
<evidence type="ECO:0000256" key="5">
    <source>
        <dbReference type="ARBA" id="ARBA00022723"/>
    </source>
</evidence>
<dbReference type="SUPFAM" id="SSF57850">
    <property type="entry name" value="RING/U-box"/>
    <property type="match status" value="2"/>
</dbReference>
<keyword evidence="8" id="KW-0833">Ubl conjugation pathway</keyword>
<dbReference type="Pfam" id="PF22191">
    <property type="entry name" value="IBR_1"/>
    <property type="match status" value="1"/>
</dbReference>
<keyword evidence="4" id="KW-0808">Transferase</keyword>
<dbReference type="InterPro" id="IPR002867">
    <property type="entry name" value="IBR_dom"/>
</dbReference>
<accession>A0A420H997</accession>
<organism evidence="16 17">
    <name type="scientific">Golovinomyces cichoracearum</name>
    <dbReference type="NCBI Taxonomy" id="62708"/>
    <lineage>
        <taxon>Eukaryota</taxon>
        <taxon>Fungi</taxon>
        <taxon>Dikarya</taxon>
        <taxon>Ascomycota</taxon>
        <taxon>Pezizomycotina</taxon>
        <taxon>Leotiomycetes</taxon>
        <taxon>Erysiphales</taxon>
        <taxon>Erysiphaceae</taxon>
        <taxon>Golovinomyces</taxon>
    </lineage>
</organism>
<comment type="pathway">
    <text evidence="2">Protein modification; protein ubiquitination.</text>
</comment>
<evidence type="ECO:0000259" key="14">
    <source>
        <dbReference type="PROSITE" id="PS50908"/>
    </source>
</evidence>
<dbReference type="PROSITE" id="PS51873">
    <property type="entry name" value="TRIAD"/>
    <property type="match status" value="1"/>
</dbReference>
<dbReference type="CDD" id="cd23820">
    <property type="entry name" value="RWD_RNF14"/>
    <property type="match status" value="1"/>
</dbReference>
<dbReference type="SMART" id="SM00647">
    <property type="entry name" value="IBR"/>
    <property type="match status" value="2"/>
</dbReference>
<dbReference type="SMART" id="SM00591">
    <property type="entry name" value="RWD"/>
    <property type="match status" value="1"/>
</dbReference>
<evidence type="ECO:0000256" key="3">
    <source>
        <dbReference type="ARBA" id="ARBA00012251"/>
    </source>
</evidence>
<keyword evidence="7 11" id="KW-0863">Zinc-finger</keyword>
<comment type="caution">
    <text evidence="16">The sequence shown here is derived from an EMBL/GenBank/DDBJ whole genome shotgun (WGS) entry which is preliminary data.</text>
</comment>
<dbReference type="InterPro" id="IPR044066">
    <property type="entry name" value="TRIAD_supradom"/>
</dbReference>
<keyword evidence="9" id="KW-0862">Zinc</keyword>
<dbReference type="GO" id="GO:0016567">
    <property type="term" value="P:protein ubiquitination"/>
    <property type="evidence" value="ECO:0007669"/>
    <property type="project" value="InterPro"/>
</dbReference>
<dbReference type="SUPFAM" id="SSF54495">
    <property type="entry name" value="UBC-like"/>
    <property type="match status" value="1"/>
</dbReference>
<protein>
    <recommendedName>
        <fullName evidence="3">RBR-type E3 ubiquitin transferase</fullName>
        <ecNumber evidence="3">2.3.2.31</ecNumber>
    </recommendedName>
</protein>
<feature type="domain" description="RWD" evidence="14">
    <location>
        <begin position="6"/>
        <end position="141"/>
    </location>
</feature>
<dbReference type="InterPro" id="IPR016135">
    <property type="entry name" value="UBQ-conjugating_enzyme/RWD"/>
</dbReference>
<keyword evidence="5" id="KW-0479">Metal-binding</keyword>
<dbReference type="InterPro" id="IPR001841">
    <property type="entry name" value="Znf_RING"/>
</dbReference>
<name>A0A420H997_9PEZI</name>
<dbReference type="EC" id="2.3.2.31" evidence="3"/>